<gene>
    <name evidence="1" type="ORF">BN860_08042g</name>
</gene>
<organism evidence="1 2">
    <name type="scientific">Zygosaccharomyces bailii (strain CLIB 213 / ATCC 58445 / CBS 680 / BCRC 21525 / NBRC 1098 / NCYC 1416 / NRRL Y-2227)</name>
    <dbReference type="NCBI Taxonomy" id="1333698"/>
    <lineage>
        <taxon>Eukaryota</taxon>
        <taxon>Fungi</taxon>
        <taxon>Dikarya</taxon>
        <taxon>Ascomycota</taxon>
        <taxon>Saccharomycotina</taxon>
        <taxon>Saccharomycetes</taxon>
        <taxon>Saccharomycetales</taxon>
        <taxon>Saccharomycetaceae</taxon>
        <taxon>Zygosaccharomyces</taxon>
    </lineage>
</organism>
<reference evidence="2" key="1">
    <citation type="journal article" date="2013" name="Genome Announc.">
        <title>Genome sequence of the food spoilage yeast Zygosaccharomyces bailii CLIB 213(T).</title>
        <authorList>
            <person name="Galeote V."/>
            <person name="Bigey F."/>
            <person name="Devillers H."/>
            <person name="Neuveglise C."/>
            <person name="Dequin S."/>
        </authorList>
    </citation>
    <scope>NUCLEOTIDE SEQUENCE [LARGE SCALE GENOMIC DNA]</scope>
    <source>
        <strain evidence="2">CLIB 213 / ATCC 58445 / CBS 680 / CCRC 21525 / NBRC 1098 / NCYC 1416 / NRRL Y-2227</strain>
    </source>
</reference>
<keyword evidence="2" id="KW-1185">Reference proteome</keyword>
<evidence type="ECO:0000313" key="2">
    <source>
        <dbReference type="Proteomes" id="UP000019375"/>
    </source>
</evidence>
<protein>
    <submittedName>
        <fullName evidence="1">ZYBA0S05-08042g1_1</fullName>
    </submittedName>
</protein>
<dbReference type="OrthoDB" id="4065996at2759"/>
<dbReference type="AlphaFoldDB" id="A0A8J2T8G7"/>
<proteinExistence type="predicted"/>
<accession>A0A8J2T8G7</accession>
<evidence type="ECO:0000313" key="1">
    <source>
        <dbReference type="EMBL" id="CDF90058.1"/>
    </source>
</evidence>
<dbReference type="EMBL" id="HG316458">
    <property type="protein sequence ID" value="CDF90058.1"/>
    <property type="molecule type" value="Genomic_DNA"/>
</dbReference>
<sequence length="363" mass="42722">MVTNFIYLSSHRTCVLHLYRHTLRNSHQCCHSMHLVHRIRKIVKQTLVKHRCNKSSWSVHLHLQKLHELNQLLVRGNIKAVWDLLTLISSKKKAPGSSRIISELQMIKIKKTNIMSPSPKCSREMGILNKYIKREQAHDRLPHNISEEYKMNLLLPMALHARALAKLNSIQRKLSQGPPKVMINHTATMGGRIWFVRSALNKKKRQSKALGILIRREKRQSRNRWEALECCKATANWALQEGIWEHFIQQGTILELDLDQYLESFDLDEKYQPPLLLREWLAPVRESVIKLKEINRAKVVYFRNYKNNVLIKGGQAQYYADRSKNFHRERLQRFQEMAKKDLPYVAPFVFGRDLPSVIAKYRL</sequence>
<dbReference type="Proteomes" id="UP000019375">
    <property type="component" value="Unassembled WGS sequence"/>
</dbReference>
<name>A0A8J2T8G7_ZYGB2</name>